<reference evidence="2" key="1">
    <citation type="submission" date="2021-01" db="EMBL/GenBank/DDBJ databases">
        <authorList>
            <person name="Corre E."/>
            <person name="Pelletier E."/>
            <person name="Niang G."/>
            <person name="Scheremetjew M."/>
            <person name="Finn R."/>
            <person name="Kale V."/>
            <person name="Holt S."/>
            <person name="Cochrane G."/>
            <person name="Meng A."/>
            <person name="Brown T."/>
            <person name="Cohen L."/>
        </authorList>
    </citation>
    <scope>NUCLEOTIDE SEQUENCE</scope>
    <source>
        <strain evidence="2">CCMP441</strain>
        <strain evidence="3">CCMP644</strain>
    </source>
</reference>
<dbReference type="EMBL" id="HBFX01027363">
    <property type="protein sequence ID" value="CAD8964002.1"/>
    <property type="molecule type" value="Transcribed_RNA"/>
</dbReference>
<protein>
    <submittedName>
        <fullName evidence="2">Uncharacterized protein</fullName>
    </submittedName>
</protein>
<feature type="region of interest" description="Disordered" evidence="1">
    <location>
        <begin position="1"/>
        <end position="21"/>
    </location>
</feature>
<gene>
    <name evidence="3" type="ORF">HAND00432_LOCUS16550</name>
    <name evidence="2" type="ORF">HAND1043_LOCUS15041</name>
</gene>
<dbReference type="AlphaFoldDB" id="A0A6U4MJE7"/>
<feature type="compositionally biased region" description="Basic and acidic residues" evidence="1">
    <location>
        <begin position="1"/>
        <end position="11"/>
    </location>
</feature>
<evidence type="ECO:0000313" key="3">
    <source>
        <dbReference type="EMBL" id="CAD8964002.1"/>
    </source>
</evidence>
<proteinExistence type="predicted"/>
<accession>A0A6U4MJE7</accession>
<dbReference type="EMBL" id="HBFK01024442">
    <property type="protein sequence ID" value="CAD8748544.1"/>
    <property type="molecule type" value="Transcribed_RNA"/>
</dbReference>
<sequence>MQQEHDTEVSKMETQLRGLQGGVAQRDVVIEKLSRKVEEANANGLLSGGSVEDLVPELRQLRAQQGGKESWVVVQGSQAPPPAARAKQEIVWKSAAQPDVFTQVAKQTNRTEADVKKAHDRAVKEGDSGVAAASVASGQRFSFASLRAAVTNRVATVVTKVDQWADSIETSILQATGAEDGAPIGTVVGEGGVVEGTVVGEEERQQARQALNAVGQNSGWSPDRQKLEAGKARIEQFRKKQQEQEMRSREGGQ</sequence>
<name>A0A6U4MJE7_HEMAN</name>
<evidence type="ECO:0000313" key="2">
    <source>
        <dbReference type="EMBL" id="CAD8748544.1"/>
    </source>
</evidence>
<organism evidence="2">
    <name type="scientific">Hemiselmis andersenii</name>
    <name type="common">Cryptophyte alga</name>
    <dbReference type="NCBI Taxonomy" id="464988"/>
    <lineage>
        <taxon>Eukaryota</taxon>
        <taxon>Cryptophyceae</taxon>
        <taxon>Cryptomonadales</taxon>
        <taxon>Hemiselmidaceae</taxon>
        <taxon>Hemiselmis</taxon>
    </lineage>
</organism>
<evidence type="ECO:0000256" key="1">
    <source>
        <dbReference type="SAM" id="MobiDB-lite"/>
    </source>
</evidence>